<keyword evidence="4" id="KW-1185">Reference proteome</keyword>
<feature type="domain" description="CRISPR type III-associated protein" evidence="2">
    <location>
        <begin position="70"/>
        <end position="187"/>
    </location>
</feature>
<keyword evidence="1" id="KW-0051">Antiviral defense</keyword>
<dbReference type="Proteomes" id="UP000440125">
    <property type="component" value="Unassembled WGS sequence"/>
</dbReference>
<dbReference type="InterPro" id="IPR005537">
    <property type="entry name" value="RAMP_III_fam"/>
</dbReference>
<name>A0A6A9QCB1_ACIIN</name>
<protein>
    <recommendedName>
        <fullName evidence="2">CRISPR type III-associated protein domain-containing protein</fullName>
    </recommendedName>
</protein>
<evidence type="ECO:0000259" key="2">
    <source>
        <dbReference type="Pfam" id="PF03787"/>
    </source>
</evidence>
<dbReference type="EMBL" id="WFIY01000004">
    <property type="protein sequence ID" value="MUM63714.1"/>
    <property type="molecule type" value="Genomic_DNA"/>
</dbReference>
<evidence type="ECO:0000313" key="3">
    <source>
        <dbReference type="EMBL" id="MUM63714.1"/>
    </source>
</evidence>
<proteinExistence type="predicted"/>
<evidence type="ECO:0000256" key="1">
    <source>
        <dbReference type="ARBA" id="ARBA00023118"/>
    </source>
</evidence>
<dbReference type="RefSeq" id="WP_155862305.1">
    <property type="nucleotide sequence ID" value="NZ_WFIY01000004.1"/>
</dbReference>
<dbReference type="Pfam" id="PF03787">
    <property type="entry name" value="RAMPs"/>
    <property type="match status" value="1"/>
</dbReference>
<dbReference type="AlphaFoldDB" id="A0A6A9QCB1"/>
<organism evidence="3 4">
    <name type="scientific">Acidianus infernus</name>
    <dbReference type="NCBI Taxonomy" id="12915"/>
    <lineage>
        <taxon>Archaea</taxon>
        <taxon>Thermoproteota</taxon>
        <taxon>Thermoprotei</taxon>
        <taxon>Sulfolobales</taxon>
        <taxon>Sulfolobaceae</taxon>
        <taxon>Acidianus</taxon>
    </lineage>
</organism>
<comment type="caution">
    <text evidence="3">The sequence shown here is derived from an EMBL/GenBank/DDBJ whole genome shotgun (WGS) entry which is preliminary data.</text>
</comment>
<sequence>MRGFSTQCKSEPTPRNVGEKRKVHVKISVVSEYFHVSQNPKPMPLIVEKNADAIISQFLGTGRAEVQAERDAVYFTRVSDDIVIPANTVRGAVRSRLEVLFDCSCYNSLGNKPSTSVSKKYKEIFKPRRKYSDDLENEGKVCPVCNVFGTAGLASRITFTDFKLTAGKVSYVNVQGYTYEVATKNSVFEGDVIGNLSREEWGMVLWGMGCRKGKFKVILMGRFKFQRRDFARVKFEVNDQDLIKACEEFETKYSKYLHDVEEDWE</sequence>
<accession>A0A6A9QCB1</accession>
<dbReference type="OrthoDB" id="42644at2157"/>
<dbReference type="GO" id="GO:0051607">
    <property type="term" value="P:defense response to virus"/>
    <property type="evidence" value="ECO:0007669"/>
    <property type="project" value="UniProtKB-KW"/>
</dbReference>
<reference evidence="3 4" key="1">
    <citation type="submission" date="2019-10" db="EMBL/GenBank/DDBJ databases">
        <title>Genome Sequences from Six Type Strain Members of the Archaeal Family Sulfolobaceae: Acidianus ambivalens, Acidianus infernus, Metallosphaera prunae, Stygiolobus azoricus, Sulfolobus metallicus, and Sulfurisphaera ohwakuensis.</title>
        <authorList>
            <person name="Counts J.A."/>
            <person name="Kelly R.M."/>
        </authorList>
    </citation>
    <scope>NUCLEOTIDE SEQUENCE [LARGE SCALE GENOMIC DNA]</scope>
    <source>
        <strain evidence="3 4">DSM 3191</strain>
    </source>
</reference>
<evidence type="ECO:0000313" key="4">
    <source>
        <dbReference type="Proteomes" id="UP000440125"/>
    </source>
</evidence>
<gene>
    <name evidence="3" type="ORF">D1867_00230</name>
</gene>